<keyword evidence="1" id="KW-1133">Transmembrane helix</keyword>
<reference evidence="2 3" key="2">
    <citation type="submission" date="2022-12" db="EMBL/GenBank/DDBJ databases">
        <title>Genome analysis and biological profiling of marine Salinicoccus roseus MOSEL-ME25.</title>
        <authorList>
            <person name="Mirza F.T."/>
            <person name="Xie Y."/>
            <person name="Shinwari Z.K."/>
        </authorList>
    </citation>
    <scope>NUCLEOTIDE SEQUENCE [LARGE SCALE GENOMIC DNA]</scope>
    <source>
        <strain evidence="2 3">MOSEL-ME25</strain>
    </source>
</reference>
<keyword evidence="3" id="KW-1185">Reference proteome</keyword>
<protein>
    <submittedName>
        <fullName evidence="2">Uncharacterized protein</fullName>
    </submittedName>
</protein>
<proteinExistence type="predicted"/>
<keyword evidence="1" id="KW-0472">Membrane</keyword>
<accession>A0ABT4YEM0</accession>
<organism evidence="2 3">
    <name type="scientific">Salinicoccus roseus</name>
    <dbReference type="NCBI Taxonomy" id="45670"/>
    <lineage>
        <taxon>Bacteria</taxon>
        <taxon>Bacillati</taxon>
        <taxon>Bacillota</taxon>
        <taxon>Bacilli</taxon>
        <taxon>Bacillales</taxon>
        <taxon>Staphylococcaceae</taxon>
        <taxon>Salinicoccus</taxon>
    </lineage>
</organism>
<keyword evidence="1" id="KW-0812">Transmembrane</keyword>
<gene>
    <name evidence="2" type="ORF">F7P68_0000550</name>
</gene>
<dbReference type="EMBL" id="JABEVU030000001">
    <property type="protein sequence ID" value="MDB0579025.1"/>
    <property type="molecule type" value="Genomic_DNA"/>
</dbReference>
<feature type="transmembrane region" description="Helical" evidence="1">
    <location>
        <begin position="12"/>
        <end position="30"/>
    </location>
</feature>
<comment type="caution">
    <text evidence="2">The sequence shown here is derived from an EMBL/GenBank/DDBJ whole genome shotgun (WGS) entry which is preliminary data.</text>
</comment>
<evidence type="ECO:0000313" key="2">
    <source>
        <dbReference type="EMBL" id="MDB0579025.1"/>
    </source>
</evidence>
<dbReference type="RefSeq" id="WP_170156336.1">
    <property type="nucleotide sequence ID" value="NZ_CANMYM010000001.1"/>
</dbReference>
<dbReference type="Proteomes" id="UP000527860">
    <property type="component" value="Unassembled WGS sequence"/>
</dbReference>
<name>A0ABT4YEM0_9STAP</name>
<dbReference type="GeneID" id="77846519"/>
<reference evidence="3" key="1">
    <citation type="submission" date="2020-04" db="EMBL/GenBank/DDBJ databases">
        <title>Genome analysis and biological profiling of marine Cellulosimicrobium funkei MOSEL-ME6.</title>
        <authorList>
            <person name="Tanveer F."/>
            <person name="Xie Y."/>
            <person name="Shinwari Z.K."/>
        </authorList>
    </citation>
    <scope>NUCLEOTIDE SEQUENCE [LARGE SCALE GENOMIC DNA]</scope>
    <source>
        <strain evidence="3">MOSEL-ME25</strain>
    </source>
</reference>
<sequence>MKHFFSRNDAFFSFSVYFILLYLVGLYYHYHNRMFMILEIQSSFIEIYQMRIQGLMD</sequence>
<evidence type="ECO:0000256" key="1">
    <source>
        <dbReference type="SAM" id="Phobius"/>
    </source>
</evidence>
<evidence type="ECO:0000313" key="3">
    <source>
        <dbReference type="Proteomes" id="UP000527860"/>
    </source>
</evidence>